<sequence length="579" mass="65853">MLYSVRLCDVSECFLAVYLPVFSPNCELMILKRRLFSLACFSVLACAVCTTQSAGQSVLDVFPDSTVNVAPHPRGQTTFSADFIPSESLWDERLDERPVFLSEMAHAQDESNSFKLRIGQGGQIYSLRGPFGESVPPSWRSPGGKVSPWNDEVWQFVAVCSRYNGMDGRAYRKLPSETLQRIKQSPFGDTFFIHNSGAYIPGDSAVKSLYCPLLASAVNKKKRTFRMLNWGLVPQIKTIHRSPLLYYTQIRDAGDGVIELTWAVHNFSVRDDIVFDHLNAPWGGTRISSLPLRFVSAPDGKLLQREGFLSEYGTVDVRDTGGWNISCATDDDDSPSLALVYGRDRHLETELARKTSGQPYCQFKHSLYRDWRASEPFYKNKWKDWATRPENSFRNYDVCEIIPKIQIVPGSTIWFRSYLVVGNKRQAMQQATQLVDQVDYGLLTFDPATSPMMKVRLKKGAPVFETFSQPVPGTKPLLRIRNTKTDQEIVTTDPYFFVKKEQVDFGLPVDHRDHDYYRETVGYSMDQNSSDWQSLVGYAYENKPAVGNWQRLSSLFDTDAFPKPDAFHLDLWVKILPSE</sequence>
<dbReference type="AlphaFoldDB" id="A0A517NZX8"/>
<proteinExistence type="predicted"/>
<protein>
    <submittedName>
        <fullName evidence="1">Uncharacterized protein</fullName>
    </submittedName>
</protein>
<name>A0A517NZX8_9BACT</name>
<dbReference type="Proteomes" id="UP000319817">
    <property type="component" value="Chromosome"/>
</dbReference>
<reference evidence="1 2" key="1">
    <citation type="submission" date="2019-02" db="EMBL/GenBank/DDBJ databases">
        <title>Deep-cultivation of Planctomycetes and their phenomic and genomic characterization uncovers novel biology.</title>
        <authorList>
            <person name="Wiegand S."/>
            <person name="Jogler M."/>
            <person name="Boedeker C."/>
            <person name="Pinto D."/>
            <person name="Vollmers J."/>
            <person name="Rivas-Marin E."/>
            <person name="Kohn T."/>
            <person name="Peeters S.H."/>
            <person name="Heuer A."/>
            <person name="Rast P."/>
            <person name="Oberbeckmann S."/>
            <person name="Bunk B."/>
            <person name="Jeske O."/>
            <person name="Meyerdierks A."/>
            <person name="Storesund J.E."/>
            <person name="Kallscheuer N."/>
            <person name="Luecker S."/>
            <person name="Lage O.M."/>
            <person name="Pohl T."/>
            <person name="Merkel B.J."/>
            <person name="Hornburger P."/>
            <person name="Mueller R.-W."/>
            <person name="Bruemmer F."/>
            <person name="Labrenz M."/>
            <person name="Spormann A.M."/>
            <person name="Op den Camp H."/>
            <person name="Overmann J."/>
            <person name="Amann R."/>
            <person name="Jetten M.S.M."/>
            <person name="Mascher T."/>
            <person name="Medema M.H."/>
            <person name="Devos D.P."/>
            <person name="Kaster A.-K."/>
            <person name="Ovreas L."/>
            <person name="Rohde M."/>
            <person name="Galperin M.Y."/>
            <person name="Jogler C."/>
        </authorList>
    </citation>
    <scope>NUCLEOTIDE SEQUENCE [LARGE SCALE GENOMIC DNA]</scope>
    <source>
        <strain evidence="1 2">K23_9</strain>
    </source>
</reference>
<organism evidence="1 2">
    <name type="scientific">Stieleria marina</name>
    <dbReference type="NCBI Taxonomy" id="1930275"/>
    <lineage>
        <taxon>Bacteria</taxon>
        <taxon>Pseudomonadati</taxon>
        <taxon>Planctomycetota</taxon>
        <taxon>Planctomycetia</taxon>
        <taxon>Pirellulales</taxon>
        <taxon>Pirellulaceae</taxon>
        <taxon>Stieleria</taxon>
    </lineage>
</organism>
<keyword evidence="2" id="KW-1185">Reference proteome</keyword>
<accession>A0A517NZX8</accession>
<dbReference type="EMBL" id="CP036526">
    <property type="protein sequence ID" value="QDT12662.1"/>
    <property type="molecule type" value="Genomic_DNA"/>
</dbReference>
<gene>
    <name evidence="1" type="ORF">K239x_46740</name>
</gene>
<evidence type="ECO:0000313" key="1">
    <source>
        <dbReference type="EMBL" id="QDT12662.1"/>
    </source>
</evidence>
<evidence type="ECO:0000313" key="2">
    <source>
        <dbReference type="Proteomes" id="UP000319817"/>
    </source>
</evidence>